<dbReference type="EMBL" id="ARYH01000001">
    <property type="protein sequence ID" value="KCZ84264.1"/>
    <property type="molecule type" value="Genomic_DNA"/>
</dbReference>
<proteinExistence type="predicted"/>
<name>A0A069E3A0_9PROT</name>
<protein>
    <submittedName>
        <fullName evidence="2">Uncharacterized protein</fullName>
    </submittedName>
</protein>
<dbReference type="STRING" id="1280949.HAD_01255"/>
<keyword evidence="1" id="KW-0812">Transmembrane</keyword>
<evidence type="ECO:0000313" key="2">
    <source>
        <dbReference type="EMBL" id="KCZ84264.1"/>
    </source>
</evidence>
<gene>
    <name evidence="2" type="ORF">HAD_01255</name>
</gene>
<sequence length="164" mass="17583">MTRDWKQWLRLILAVLFTPILAAGLIAAGLAMVIMPDLVFRVMIDSTTTRPATLPEIMASLFGFGAIGGGLGVVLGWPAMILGGLPAHLWLVHKGRTGWRTYALAGLVIGTLVMLVWLLATGDLRHPLRALNVGPLLLSGPVTGVLAASLFWFIARPARSRLTP</sequence>
<dbReference type="Proteomes" id="UP000027446">
    <property type="component" value="Unassembled WGS sequence"/>
</dbReference>
<keyword evidence="3" id="KW-1185">Reference proteome</keyword>
<feature type="transmembrane region" description="Helical" evidence="1">
    <location>
        <begin position="101"/>
        <end position="120"/>
    </location>
</feature>
<dbReference type="PATRIC" id="fig|1280949.3.peg.255"/>
<dbReference type="RefSeq" id="WP_035568851.1">
    <property type="nucleotide sequence ID" value="NZ_ARYH01000001.1"/>
</dbReference>
<comment type="caution">
    <text evidence="2">The sequence shown here is derived from an EMBL/GenBank/DDBJ whole genome shotgun (WGS) entry which is preliminary data.</text>
</comment>
<reference evidence="2 3" key="1">
    <citation type="journal article" date="2014" name="Antonie Van Leeuwenhoek">
        <title>Hyphomonas beringensis sp. nov. and Hyphomonas chukchiensis sp. nov., isolated from surface seawater of the Bering Sea and Chukchi Sea.</title>
        <authorList>
            <person name="Li C."/>
            <person name="Lai Q."/>
            <person name="Li G."/>
            <person name="Dong C."/>
            <person name="Wang J."/>
            <person name="Liao Y."/>
            <person name="Shao Z."/>
        </authorList>
    </citation>
    <scope>NUCLEOTIDE SEQUENCE [LARGE SCALE GENOMIC DNA]</scope>
    <source>
        <strain evidence="2 3">MHS-3</strain>
    </source>
</reference>
<keyword evidence="1" id="KW-0472">Membrane</keyword>
<evidence type="ECO:0000256" key="1">
    <source>
        <dbReference type="SAM" id="Phobius"/>
    </source>
</evidence>
<keyword evidence="1" id="KW-1133">Transmembrane helix</keyword>
<accession>A0A069E3A0</accession>
<dbReference type="OrthoDB" id="7620030at2"/>
<organism evidence="2 3">
    <name type="scientific">Hyphomonas adhaerens MHS-3</name>
    <dbReference type="NCBI Taxonomy" id="1280949"/>
    <lineage>
        <taxon>Bacteria</taxon>
        <taxon>Pseudomonadati</taxon>
        <taxon>Pseudomonadota</taxon>
        <taxon>Alphaproteobacteria</taxon>
        <taxon>Hyphomonadales</taxon>
        <taxon>Hyphomonadaceae</taxon>
        <taxon>Hyphomonas</taxon>
    </lineage>
</organism>
<dbReference type="AlphaFoldDB" id="A0A069E3A0"/>
<feature type="transmembrane region" description="Helical" evidence="1">
    <location>
        <begin position="132"/>
        <end position="155"/>
    </location>
</feature>
<feature type="transmembrane region" description="Helical" evidence="1">
    <location>
        <begin position="12"/>
        <end position="35"/>
    </location>
</feature>
<evidence type="ECO:0000313" key="3">
    <source>
        <dbReference type="Proteomes" id="UP000027446"/>
    </source>
</evidence>